<dbReference type="RefSeq" id="WP_205103951.1">
    <property type="nucleotide sequence ID" value="NZ_JACJJC010000017.1"/>
</dbReference>
<evidence type="ECO:0000256" key="4">
    <source>
        <dbReference type="ARBA" id="ARBA00022803"/>
    </source>
</evidence>
<dbReference type="Pfam" id="PF23914">
    <property type="entry name" value="TPR_CcmH_CycH"/>
    <property type="match status" value="1"/>
</dbReference>
<evidence type="ECO:0000256" key="3">
    <source>
        <dbReference type="ARBA" id="ARBA00022748"/>
    </source>
</evidence>
<dbReference type="InterPro" id="IPR019734">
    <property type="entry name" value="TPR_rpt"/>
</dbReference>
<keyword evidence="8" id="KW-0812">Transmembrane</keyword>
<dbReference type="InterPro" id="IPR056413">
    <property type="entry name" value="TPR_CcmH_CycH"/>
</dbReference>
<dbReference type="Gene3D" id="1.25.40.10">
    <property type="entry name" value="Tetratricopeptide repeat domain"/>
    <property type="match status" value="1"/>
</dbReference>
<gene>
    <name evidence="11" type="primary">ccmI</name>
    <name evidence="11" type="ORF">H6A60_09540</name>
</gene>
<dbReference type="Proteomes" id="UP000715095">
    <property type="component" value="Unassembled WGS sequence"/>
</dbReference>
<reference evidence="11 12" key="1">
    <citation type="journal article" date="2021" name="Sci. Rep.">
        <title>The distribution of antibiotic resistance genes in chicken gut microbiota commensals.</title>
        <authorList>
            <person name="Juricova H."/>
            <person name="Matiasovicova J."/>
            <person name="Kubasova T."/>
            <person name="Cejkova D."/>
            <person name="Rychlik I."/>
        </authorList>
    </citation>
    <scope>NUCLEOTIDE SEQUENCE [LARGE SCALE GENOMIC DNA]</scope>
    <source>
        <strain evidence="11 12">An829</strain>
    </source>
</reference>
<organism evidence="11 12">
    <name type="scientific">Sutterella massiliensis</name>
    <dbReference type="NCBI Taxonomy" id="1816689"/>
    <lineage>
        <taxon>Bacteria</taxon>
        <taxon>Pseudomonadati</taxon>
        <taxon>Pseudomonadota</taxon>
        <taxon>Betaproteobacteria</taxon>
        <taxon>Burkholderiales</taxon>
        <taxon>Sutterellaceae</taxon>
        <taxon>Sutterella</taxon>
    </lineage>
</organism>
<dbReference type="Pfam" id="PF23892">
    <property type="entry name" value="Ig_CycH"/>
    <property type="match status" value="1"/>
</dbReference>
<keyword evidence="4 5" id="KW-0802">TPR repeat</keyword>
<feature type="repeat" description="TPR" evidence="5">
    <location>
        <begin position="164"/>
        <end position="197"/>
    </location>
</feature>
<dbReference type="InterPro" id="IPR056412">
    <property type="entry name" value="Ig_CycH"/>
</dbReference>
<dbReference type="PROSITE" id="PS50005">
    <property type="entry name" value="TPR"/>
    <property type="match status" value="1"/>
</dbReference>
<dbReference type="SUPFAM" id="SSF48452">
    <property type="entry name" value="TPR-like"/>
    <property type="match status" value="1"/>
</dbReference>
<dbReference type="EMBL" id="JACJJC010000017">
    <property type="protein sequence ID" value="MBM6704724.1"/>
    <property type="molecule type" value="Genomic_DNA"/>
</dbReference>
<evidence type="ECO:0000256" key="2">
    <source>
        <dbReference type="ARBA" id="ARBA00022737"/>
    </source>
</evidence>
<keyword evidence="8" id="KW-1133">Transmembrane helix</keyword>
<evidence type="ECO:0000256" key="5">
    <source>
        <dbReference type="PROSITE-ProRule" id="PRU00339"/>
    </source>
</evidence>
<feature type="transmembrane region" description="Helical" evidence="8">
    <location>
        <begin position="5"/>
        <end position="26"/>
    </location>
</feature>
<evidence type="ECO:0000259" key="10">
    <source>
        <dbReference type="Pfam" id="PF23914"/>
    </source>
</evidence>
<keyword evidence="12" id="KW-1185">Reference proteome</keyword>
<protein>
    <submittedName>
        <fullName evidence="11">C-type cytochrome biogenesis protein CcmI</fullName>
    </submittedName>
</protein>
<keyword evidence="3" id="KW-0201">Cytochrome c-type biogenesis</keyword>
<feature type="domain" description="Cytochrome c-type biogenesis protein H Ig-like" evidence="9">
    <location>
        <begin position="335"/>
        <end position="435"/>
    </location>
</feature>
<comment type="subcellular location">
    <subcellularLocation>
        <location evidence="1">Cell envelope</location>
    </subcellularLocation>
</comment>
<evidence type="ECO:0000259" key="9">
    <source>
        <dbReference type="Pfam" id="PF23892"/>
    </source>
</evidence>
<evidence type="ECO:0000256" key="6">
    <source>
        <dbReference type="SAM" id="Coils"/>
    </source>
</evidence>
<sequence length="445" mass="48916">MTTTFIIICVVMTLIAILAVVLPLWFGARVNPDADRRSQVLAILRQQAADLEAERAAGHIDADEYEESRMELERRVLEETRQDENERSGKGTLAARILAVIFLVAIPTASTLAYLALGRYTAMDPQFISMMEEQSARQRGHSAREMQKMLDDLRARLEKDPQNANGWFMLARTAAQMNRFDESVEAFKKLNALVPNNADIIADMADMMAAANGKVITPDIEALLQKALRIDPNQWKALALLAIHAWDRQQYVNAALYWQRLLEVVPPDFPDREQIEANISEAKRLGGVNDSISAVSPNAADQNAADAQAAEGAEAVSKTAPVPTASPADMKYVAGTVTISDELRAKVKPDDVVFIYARPAEGSRMPVAFMKVTVKDLPYNFTLDSSKTMGMGTQTLENVDVVVVGARISKTGNFMPQAGDLEGEMPNPVEVGDRGLVVQITTERK</sequence>
<dbReference type="PANTHER" id="PTHR47870:SF4">
    <property type="entry name" value="CYTOCHROME C-TYPE BIOGENESIS PROTEIN CYCH"/>
    <property type="match status" value="1"/>
</dbReference>
<dbReference type="NCBIfam" id="TIGR03142">
    <property type="entry name" value="cytochro_ccmI"/>
    <property type="match status" value="1"/>
</dbReference>
<evidence type="ECO:0000313" key="12">
    <source>
        <dbReference type="Proteomes" id="UP000715095"/>
    </source>
</evidence>
<feature type="coiled-coil region" evidence="6">
    <location>
        <begin position="34"/>
        <end position="87"/>
    </location>
</feature>
<evidence type="ECO:0000256" key="7">
    <source>
        <dbReference type="SAM" id="MobiDB-lite"/>
    </source>
</evidence>
<evidence type="ECO:0000313" key="11">
    <source>
        <dbReference type="EMBL" id="MBM6704724.1"/>
    </source>
</evidence>
<comment type="caution">
    <text evidence="11">The sequence shown here is derived from an EMBL/GenBank/DDBJ whole genome shotgun (WGS) entry which is preliminary data.</text>
</comment>
<evidence type="ECO:0000256" key="8">
    <source>
        <dbReference type="SAM" id="Phobius"/>
    </source>
</evidence>
<name>A0ABS2DTU7_9BURK</name>
<feature type="compositionally biased region" description="Low complexity" evidence="7">
    <location>
        <begin position="298"/>
        <end position="315"/>
    </location>
</feature>
<dbReference type="InterPro" id="IPR051263">
    <property type="entry name" value="C-type_cytochrome_biogenesis"/>
</dbReference>
<keyword evidence="2" id="KW-0677">Repeat</keyword>
<evidence type="ECO:0000256" key="1">
    <source>
        <dbReference type="ARBA" id="ARBA00004196"/>
    </source>
</evidence>
<keyword evidence="8" id="KW-0472">Membrane</keyword>
<proteinExistence type="predicted"/>
<dbReference type="InterPro" id="IPR011990">
    <property type="entry name" value="TPR-like_helical_dom_sf"/>
</dbReference>
<feature type="transmembrane region" description="Helical" evidence="8">
    <location>
        <begin position="93"/>
        <end position="117"/>
    </location>
</feature>
<dbReference type="PANTHER" id="PTHR47870">
    <property type="entry name" value="CYTOCHROME C-TYPE BIOGENESIS PROTEIN CCMH"/>
    <property type="match status" value="1"/>
</dbReference>
<feature type="domain" description="Cytochrome c-type biogenesis protein H TPR" evidence="10">
    <location>
        <begin position="138"/>
        <end position="269"/>
    </location>
</feature>
<feature type="region of interest" description="Disordered" evidence="7">
    <location>
        <begin position="297"/>
        <end position="322"/>
    </location>
</feature>
<keyword evidence="6" id="KW-0175">Coiled coil</keyword>
<accession>A0ABS2DTU7</accession>
<dbReference type="SMART" id="SM00028">
    <property type="entry name" value="TPR"/>
    <property type="match status" value="2"/>
</dbReference>
<dbReference type="InterPro" id="IPR017560">
    <property type="entry name" value="Cyt_c_biogenesis_CcmI"/>
</dbReference>